<dbReference type="PANTHER" id="PTHR11502">
    <property type="entry name" value="40S RIBOSOMAL PROTEIN S6"/>
    <property type="match status" value="1"/>
</dbReference>
<proteinExistence type="evidence at protein level"/>
<dbReference type="GO" id="GO:0003735">
    <property type="term" value="F:structural constituent of ribosome"/>
    <property type="evidence" value="ECO:0007669"/>
    <property type="project" value="InterPro"/>
</dbReference>
<dbReference type="SMR" id="A0A218P2W6"/>
<evidence type="ECO:0007829" key="7">
    <source>
        <dbReference type="PDB" id="6TMF"/>
    </source>
</evidence>
<protein>
    <recommendedName>
        <fullName evidence="4">Small ribosomal subunit protein eS6</fullName>
    </recommendedName>
</protein>
<dbReference type="PDBsum" id="6TMF"/>
<name>A0A218P2W6_THECE</name>
<accession>A0A218P2W6</accession>
<keyword evidence="3 4" id="KW-0687">Ribonucleoprotein</keyword>
<evidence type="ECO:0000313" key="5">
    <source>
        <dbReference type="EMBL" id="ASI99262.1"/>
    </source>
</evidence>
<dbReference type="SMART" id="SM01405">
    <property type="entry name" value="Ribosomal_S6e"/>
    <property type="match status" value="1"/>
</dbReference>
<dbReference type="HAMAP" id="MF_00512">
    <property type="entry name" value="Ribosomal_eS6"/>
    <property type="match status" value="1"/>
</dbReference>
<dbReference type="InterPro" id="IPR001377">
    <property type="entry name" value="Ribosomal_eS6"/>
</dbReference>
<dbReference type="GO" id="GO:0005840">
    <property type="term" value="C:ribosome"/>
    <property type="evidence" value="ECO:0007669"/>
    <property type="project" value="UniProtKB-KW"/>
</dbReference>
<dbReference type="Pfam" id="PF01092">
    <property type="entry name" value="Ribosomal_S6e"/>
    <property type="match status" value="1"/>
</dbReference>
<sequence length="125" mass="13805">MATFKLVISNPRNGIARQVEISGESAEKLVGKRIGDEIPASELGLNLTEIFGEEIPGDVKLRITGGTDRDGFAMRPDVHGPRRVKILVSRGPGFRPKERGERRKKTVRGNTISPEIVQVNMKLVF</sequence>
<evidence type="ECO:0000256" key="4">
    <source>
        <dbReference type="HAMAP-Rule" id="MF_00512"/>
    </source>
</evidence>
<keyword evidence="7" id="KW-0002">3D-structure</keyword>
<dbReference type="AlphaFoldDB" id="A0A218P2W6"/>
<evidence type="ECO:0000313" key="6">
    <source>
        <dbReference type="Proteomes" id="UP000197156"/>
    </source>
</evidence>
<keyword evidence="6" id="KW-1185">Reference proteome</keyword>
<reference evidence="5 6" key="1">
    <citation type="submission" date="2016-03" db="EMBL/GenBank/DDBJ databases">
        <title>Complete genome sequence of Thermococcus celer.</title>
        <authorList>
            <person name="Oger P.M."/>
        </authorList>
    </citation>
    <scope>NUCLEOTIDE SEQUENCE [LARGE SCALE GENOMIC DNA]</scope>
    <source>
        <strain evidence="5 6">Vu 13</strain>
    </source>
</reference>
<evidence type="ECO:0000256" key="2">
    <source>
        <dbReference type="ARBA" id="ARBA00022980"/>
    </source>
</evidence>
<dbReference type="EMBL" id="CP014854">
    <property type="protein sequence ID" value="ASI99262.1"/>
    <property type="molecule type" value="Genomic_DNA"/>
</dbReference>
<dbReference type="Proteomes" id="UP000197156">
    <property type="component" value="Chromosome"/>
</dbReference>
<reference evidence="7" key="2">
    <citation type="journal article" date="2020" name="EMBO J.">
        <title>Molecular analysis of the ribosome recycling factor ABCE1 bound to the 30S post-splitting complex.</title>
        <authorList>
            <person name="Nurenberg-Goloub E."/>
            <person name="Kratzat H."/>
            <person name="Heinemann H."/>
            <person name="Heuer A."/>
            <person name="Kotter P."/>
            <person name="Berninghausen O."/>
            <person name="Becker T."/>
            <person name="Tampe R."/>
            <person name="Beckmann R."/>
        </authorList>
    </citation>
    <scope>STRUCTURE BY ELECTRON MICROSCOPY (2.80 ANGSTROMS)</scope>
</reference>
<dbReference type="NCBIfam" id="NF003293">
    <property type="entry name" value="PRK04290.1-2"/>
    <property type="match status" value="1"/>
</dbReference>
<evidence type="ECO:0000256" key="1">
    <source>
        <dbReference type="ARBA" id="ARBA00009312"/>
    </source>
</evidence>
<dbReference type="GeneID" id="33324422"/>
<dbReference type="NCBIfam" id="NF003294">
    <property type="entry name" value="PRK04290.1-3"/>
    <property type="match status" value="1"/>
</dbReference>
<dbReference type="KEGG" id="tce:A3L02_06645"/>
<keyword evidence="2 4" id="KW-0689">Ribosomal protein</keyword>
<dbReference type="RefSeq" id="WP_088863197.1">
    <property type="nucleotide sequence ID" value="NZ_CP014854.1"/>
</dbReference>
<organism evidence="5 6">
    <name type="scientific">Thermococcus celer Vu 13 = JCM 8558</name>
    <dbReference type="NCBI Taxonomy" id="1293037"/>
    <lineage>
        <taxon>Archaea</taxon>
        <taxon>Methanobacteriati</taxon>
        <taxon>Methanobacteriota</taxon>
        <taxon>Thermococci</taxon>
        <taxon>Thermococcales</taxon>
        <taxon>Thermococcaceae</taxon>
        <taxon>Thermococcus</taxon>
    </lineage>
</organism>
<dbReference type="GO" id="GO:0006412">
    <property type="term" value="P:translation"/>
    <property type="evidence" value="ECO:0007669"/>
    <property type="project" value="UniProtKB-UniRule"/>
</dbReference>
<dbReference type="InterPro" id="IPR020924">
    <property type="entry name" value="Ribosomal_eS6_arc"/>
</dbReference>
<gene>
    <name evidence="4" type="primary">rps6e</name>
    <name evidence="5" type="ORF">A3L02_06645</name>
</gene>
<dbReference type="EMDB" id="EMD-10519"/>
<dbReference type="GO" id="GO:1990904">
    <property type="term" value="C:ribonucleoprotein complex"/>
    <property type="evidence" value="ECO:0007669"/>
    <property type="project" value="UniProtKB-KW"/>
</dbReference>
<dbReference type="PDB" id="6TMF">
    <property type="method" value="EM"/>
    <property type="resolution" value="2.80 A"/>
    <property type="chains" value="H=1-125"/>
</dbReference>
<comment type="similarity">
    <text evidence="1 4">Belongs to the eukaryotic ribosomal protein eS6 family.</text>
</comment>
<evidence type="ECO:0000256" key="3">
    <source>
        <dbReference type="ARBA" id="ARBA00023274"/>
    </source>
</evidence>
<dbReference type="OrthoDB" id="7793at2157"/>